<name>A0A1F7YNQ5_9BACT</name>
<dbReference type="Proteomes" id="UP000177263">
    <property type="component" value="Unassembled WGS sequence"/>
</dbReference>
<feature type="transmembrane region" description="Helical" evidence="1">
    <location>
        <begin position="6"/>
        <end position="28"/>
    </location>
</feature>
<evidence type="ECO:0000313" key="3">
    <source>
        <dbReference type="Proteomes" id="UP000177263"/>
    </source>
</evidence>
<dbReference type="AlphaFoldDB" id="A0A1F7YNQ5"/>
<accession>A0A1F7YNQ5</accession>
<organism evidence="2 3">
    <name type="scientific">Candidatus Woesebacteria bacterium RIFCSPHIGHO2_01_FULL_41_10</name>
    <dbReference type="NCBI Taxonomy" id="1802500"/>
    <lineage>
        <taxon>Bacteria</taxon>
        <taxon>Candidatus Woeseibacteriota</taxon>
    </lineage>
</organism>
<proteinExistence type="predicted"/>
<keyword evidence="1" id="KW-0812">Transmembrane</keyword>
<keyword evidence="1" id="KW-0472">Membrane</keyword>
<evidence type="ECO:0000313" key="2">
    <source>
        <dbReference type="EMBL" id="OGM28228.1"/>
    </source>
</evidence>
<evidence type="ECO:0000256" key="1">
    <source>
        <dbReference type="SAM" id="Phobius"/>
    </source>
</evidence>
<dbReference type="EMBL" id="MGGM01000033">
    <property type="protein sequence ID" value="OGM28228.1"/>
    <property type="molecule type" value="Genomic_DNA"/>
</dbReference>
<keyword evidence="1" id="KW-1133">Transmembrane helix</keyword>
<reference evidence="2 3" key="1">
    <citation type="journal article" date="2016" name="Nat. Commun.">
        <title>Thousands of microbial genomes shed light on interconnected biogeochemical processes in an aquifer system.</title>
        <authorList>
            <person name="Anantharaman K."/>
            <person name="Brown C.T."/>
            <person name="Hug L.A."/>
            <person name="Sharon I."/>
            <person name="Castelle C.J."/>
            <person name="Probst A.J."/>
            <person name="Thomas B.C."/>
            <person name="Singh A."/>
            <person name="Wilkins M.J."/>
            <person name="Karaoz U."/>
            <person name="Brodie E.L."/>
            <person name="Williams K.H."/>
            <person name="Hubbard S.S."/>
            <person name="Banfield J.F."/>
        </authorList>
    </citation>
    <scope>NUCLEOTIDE SEQUENCE [LARGE SCALE GENOMIC DNA]</scope>
</reference>
<dbReference type="STRING" id="1802500.A2801_04345"/>
<comment type="caution">
    <text evidence="2">The sequence shown here is derived from an EMBL/GenBank/DDBJ whole genome shotgun (WGS) entry which is preliminary data.</text>
</comment>
<sequence length="75" mass="8993">MNKNKYLKYFIFAVSVILVVFICLASFWKYTGYTLRIPDRCFPLEPSTVRRELYIHEQVINKLFGVPIEYYCENS</sequence>
<protein>
    <submittedName>
        <fullName evidence="2">Uncharacterized protein</fullName>
    </submittedName>
</protein>
<gene>
    <name evidence="2" type="ORF">A2801_04345</name>
</gene>